<dbReference type="SUPFAM" id="SSF55874">
    <property type="entry name" value="ATPase domain of HSP90 chaperone/DNA topoisomerase II/histidine kinase"/>
    <property type="match status" value="1"/>
</dbReference>
<gene>
    <name evidence="10" type="ORF">MF646_15015</name>
</gene>
<dbReference type="EC" id="2.7.13.3" evidence="2"/>
<dbReference type="SUPFAM" id="SSF47384">
    <property type="entry name" value="Homodimeric domain of signal transducing histidine kinase"/>
    <property type="match status" value="1"/>
</dbReference>
<evidence type="ECO:0000256" key="2">
    <source>
        <dbReference type="ARBA" id="ARBA00012438"/>
    </source>
</evidence>
<evidence type="ECO:0000256" key="5">
    <source>
        <dbReference type="ARBA" id="ARBA00022741"/>
    </source>
</evidence>
<evidence type="ECO:0000256" key="7">
    <source>
        <dbReference type="ARBA" id="ARBA00022840"/>
    </source>
</evidence>
<dbReference type="InterPro" id="IPR005467">
    <property type="entry name" value="His_kinase_dom"/>
</dbReference>
<dbReference type="RefSeq" id="WP_250097328.1">
    <property type="nucleotide sequence ID" value="NZ_JAKRYL010000015.1"/>
</dbReference>
<dbReference type="PANTHER" id="PTHR43065:SF34">
    <property type="entry name" value="SPORULATION KINASE A"/>
    <property type="match status" value="1"/>
</dbReference>
<keyword evidence="6" id="KW-0418">Kinase</keyword>
<dbReference type="GO" id="GO:0000155">
    <property type="term" value="F:phosphorelay sensor kinase activity"/>
    <property type="evidence" value="ECO:0007669"/>
    <property type="project" value="InterPro"/>
</dbReference>
<evidence type="ECO:0000313" key="10">
    <source>
        <dbReference type="EMBL" id="MCL7748438.1"/>
    </source>
</evidence>
<dbReference type="InterPro" id="IPR003661">
    <property type="entry name" value="HisK_dim/P_dom"/>
</dbReference>
<dbReference type="AlphaFoldDB" id="A0A9X2CUD9"/>
<sequence>MLDKYITEVKKRCLESGLDPNEIPLFTRVTDFELNSIHEEYKDTLSVIRLFINKFLSKTKGTPLFVTVTDDKGTFIEYMGDESLEQTVVHQVGLKKGVQFTESKAGVSSILAAIELERPIQVLGTDHYHNFLHTAACYSVPLYVNDKLVGTISIMTFLDYAHPMILATLETVVDSIKSELDLREQNRYLDKMNQMMLEQSTTGYIVLNKEGKIVNVNPKAQAILPEVQLRCKFIQDIEAFNNLYKQFQDGQNIRSYEIRIHNSKNSVCLVDYFPFLEGSLIQLHDISEYKKTEAYIQDAEKLSILGQLAAGIAHEIKNPLTTLKGFIQLIQEKSYDESFTPIMIKEIERINDITNEFLDLSRPTVLTKEIYDIQKIFQELEVFLSSLALPKNIEFLQTYKGATSIYCDGNQLKQVFINIFKNCVEAVEHNGKIHLTVEPYDSDNILIRLEDNGDGFPEHILNKMGQPFVTTKKHGHGLGIMVCKRIIETVHLGQLKMYNKNSGAVIDIILPHSNN</sequence>
<reference evidence="10" key="1">
    <citation type="submission" date="2022-02" db="EMBL/GenBank/DDBJ databases">
        <title>Halalkalibacter sp. nov. isolated from Lonar Lake, India.</title>
        <authorList>
            <person name="Joshi A."/>
            <person name="Thite S."/>
            <person name="Lodha T."/>
        </authorList>
    </citation>
    <scope>NUCLEOTIDE SEQUENCE</scope>
    <source>
        <strain evidence="10">MEB205</strain>
    </source>
</reference>
<dbReference type="PRINTS" id="PR00344">
    <property type="entry name" value="BCTRLSENSOR"/>
</dbReference>
<evidence type="ECO:0000256" key="4">
    <source>
        <dbReference type="ARBA" id="ARBA00022679"/>
    </source>
</evidence>
<dbReference type="PANTHER" id="PTHR43065">
    <property type="entry name" value="SENSOR HISTIDINE KINASE"/>
    <property type="match status" value="1"/>
</dbReference>
<keyword evidence="7 10" id="KW-0067">ATP-binding</keyword>
<dbReference type="Pfam" id="PF00512">
    <property type="entry name" value="HisKA"/>
    <property type="match status" value="1"/>
</dbReference>
<dbReference type="Pfam" id="PF02518">
    <property type="entry name" value="HATPase_c"/>
    <property type="match status" value="1"/>
</dbReference>
<evidence type="ECO:0000256" key="6">
    <source>
        <dbReference type="ARBA" id="ARBA00022777"/>
    </source>
</evidence>
<keyword evidence="8" id="KW-0902">Two-component regulatory system</keyword>
<dbReference type="InterPro" id="IPR004358">
    <property type="entry name" value="Sig_transdc_His_kin-like_C"/>
</dbReference>
<proteinExistence type="predicted"/>
<keyword evidence="5" id="KW-0547">Nucleotide-binding</keyword>
<dbReference type="Gene3D" id="3.30.565.10">
    <property type="entry name" value="Histidine kinase-like ATPase, C-terminal domain"/>
    <property type="match status" value="1"/>
</dbReference>
<organism evidence="10 11">
    <name type="scientific">Halalkalibacter alkaliphilus</name>
    <dbReference type="NCBI Taxonomy" id="2917993"/>
    <lineage>
        <taxon>Bacteria</taxon>
        <taxon>Bacillati</taxon>
        <taxon>Bacillota</taxon>
        <taxon>Bacilli</taxon>
        <taxon>Bacillales</taxon>
        <taxon>Bacillaceae</taxon>
        <taxon>Halalkalibacter</taxon>
    </lineage>
</organism>
<dbReference type="EMBL" id="JAKRYL010000015">
    <property type="protein sequence ID" value="MCL7748438.1"/>
    <property type="molecule type" value="Genomic_DNA"/>
</dbReference>
<comment type="caution">
    <text evidence="10">The sequence shown here is derived from an EMBL/GenBank/DDBJ whole genome shotgun (WGS) entry which is preliminary data.</text>
</comment>
<dbReference type="InterPro" id="IPR003594">
    <property type="entry name" value="HATPase_dom"/>
</dbReference>
<accession>A0A9X2CUD9</accession>
<dbReference type="CDD" id="cd00082">
    <property type="entry name" value="HisKA"/>
    <property type="match status" value="1"/>
</dbReference>
<protein>
    <recommendedName>
        <fullName evidence="2">histidine kinase</fullName>
        <ecNumber evidence="2">2.7.13.3</ecNumber>
    </recommendedName>
</protein>
<dbReference type="InterPro" id="IPR029016">
    <property type="entry name" value="GAF-like_dom_sf"/>
</dbReference>
<name>A0A9X2CUD9_9BACI</name>
<evidence type="ECO:0000256" key="3">
    <source>
        <dbReference type="ARBA" id="ARBA00022553"/>
    </source>
</evidence>
<dbReference type="GO" id="GO:0005524">
    <property type="term" value="F:ATP binding"/>
    <property type="evidence" value="ECO:0007669"/>
    <property type="project" value="UniProtKB-KW"/>
</dbReference>
<keyword evidence="4" id="KW-0808">Transferase</keyword>
<dbReference type="InterPro" id="IPR036097">
    <property type="entry name" value="HisK_dim/P_sf"/>
</dbReference>
<dbReference type="Gene3D" id="3.30.450.40">
    <property type="match status" value="1"/>
</dbReference>
<evidence type="ECO:0000256" key="1">
    <source>
        <dbReference type="ARBA" id="ARBA00000085"/>
    </source>
</evidence>
<evidence type="ECO:0000313" key="11">
    <source>
        <dbReference type="Proteomes" id="UP001139150"/>
    </source>
</evidence>
<feature type="domain" description="Histidine kinase" evidence="9">
    <location>
        <begin position="311"/>
        <end position="514"/>
    </location>
</feature>
<evidence type="ECO:0000256" key="8">
    <source>
        <dbReference type="ARBA" id="ARBA00023012"/>
    </source>
</evidence>
<keyword evidence="3" id="KW-0597">Phosphoprotein</keyword>
<dbReference type="Gene3D" id="1.10.287.130">
    <property type="match status" value="1"/>
</dbReference>
<keyword evidence="11" id="KW-1185">Reference proteome</keyword>
<comment type="catalytic activity">
    <reaction evidence="1">
        <text>ATP + protein L-histidine = ADP + protein N-phospho-L-histidine.</text>
        <dbReference type="EC" id="2.7.13.3"/>
    </reaction>
</comment>
<dbReference type="Proteomes" id="UP001139150">
    <property type="component" value="Unassembled WGS sequence"/>
</dbReference>
<dbReference type="InterPro" id="IPR036890">
    <property type="entry name" value="HATPase_C_sf"/>
</dbReference>
<dbReference type="PROSITE" id="PS50109">
    <property type="entry name" value="HIS_KIN"/>
    <property type="match status" value="1"/>
</dbReference>
<dbReference type="SMART" id="SM00387">
    <property type="entry name" value="HATPase_c"/>
    <property type="match status" value="1"/>
</dbReference>
<dbReference type="SMART" id="SM00388">
    <property type="entry name" value="HisKA"/>
    <property type="match status" value="1"/>
</dbReference>
<evidence type="ECO:0000259" key="9">
    <source>
        <dbReference type="PROSITE" id="PS50109"/>
    </source>
</evidence>